<dbReference type="GO" id="GO:0030171">
    <property type="term" value="F:voltage-gated proton channel activity"/>
    <property type="evidence" value="ECO:0007669"/>
    <property type="project" value="InterPro"/>
</dbReference>
<evidence type="ECO:0000256" key="1">
    <source>
        <dbReference type="ARBA" id="ARBA00004651"/>
    </source>
</evidence>
<dbReference type="Gene3D" id="1.20.120.350">
    <property type="entry name" value="Voltage-gated potassium channels. Chain C"/>
    <property type="match status" value="1"/>
</dbReference>
<evidence type="ECO:0000259" key="15">
    <source>
        <dbReference type="Pfam" id="PF00520"/>
    </source>
</evidence>
<evidence type="ECO:0000256" key="4">
    <source>
        <dbReference type="ARBA" id="ARBA00022475"/>
    </source>
</evidence>
<dbReference type="AlphaFoldDB" id="A0A8E0S7L9"/>
<name>A0A8E0S7L9_9TREM</name>
<accession>A0A8E0S7L9</accession>
<keyword evidence="8" id="KW-0175">Coiled coil</keyword>
<keyword evidence="17" id="KW-1185">Reference proteome</keyword>
<dbReference type="PANTHER" id="PTHR46480:SF1">
    <property type="entry name" value="VOLTAGE-GATED HYDROGEN CHANNEL 1"/>
    <property type="match status" value="1"/>
</dbReference>
<comment type="caution">
    <text evidence="16">The sequence shown here is derived from an EMBL/GenBank/DDBJ whole genome shotgun (WGS) entry which is preliminary data.</text>
</comment>
<evidence type="ECO:0000256" key="9">
    <source>
        <dbReference type="ARBA" id="ARBA00023065"/>
    </source>
</evidence>
<evidence type="ECO:0000256" key="11">
    <source>
        <dbReference type="ARBA" id="ARBA00023303"/>
    </source>
</evidence>
<dbReference type="Pfam" id="PF00520">
    <property type="entry name" value="Ion_trans"/>
    <property type="match status" value="1"/>
</dbReference>
<keyword evidence="3" id="KW-0813">Transport</keyword>
<dbReference type="InterPro" id="IPR027359">
    <property type="entry name" value="Volt_channel_dom_sf"/>
</dbReference>
<feature type="region of interest" description="Disordered" evidence="13">
    <location>
        <begin position="705"/>
        <end position="728"/>
    </location>
</feature>
<dbReference type="EMBL" id="LUCM01001514">
    <property type="protein sequence ID" value="KAA0198764.1"/>
    <property type="molecule type" value="Genomic_DNA"/>
</dbReference>
<evidence type="ECO:0000256" key="8">
    <source>
        <dbReference type="ARBA" id="ARBA00023054"/>
    </source>
</evidence>
<evidence type="ECO:0000256" key="13">
    <source>
        <dbReference type="SAM" id="MobiDB-lite"/>
    </source>
</evidence>
<keyword evidence="5 14" id="KW-0812">Transmembrane</keyword>
<dbReference type="InterPro" id="IPR005821">
    <property type="entry name" value="Ion_trans_dom"/>
</dbReference>
<sequence length="955" mass="107521">MTQDVELANTVDVDDEDRYGYTYPWIKNRKFLKQLVKDNIDISIFEKELSRGVQQRGSSSWRDFLLGCFHSKVLQIFLSLLVLLDAGIVISEIVLEIQSLQSYKHNFHIQLVEVRRILCQLMYSSSPRKYHHPQCPINATGVGYYSEISDTIQNDETKSDNLTEVAVPNPNGAGSSRIPFRSTHGGSNWQDNLQKDNELLESMYNLMHHWVLHYENNLECVLLKSAKNNCNPDIKEHDINSSVNISRPVPVSSHPTRPTFTQSAAGLHRLYRSVRQFVHSRSSSRLVTPLSGPDNTQLTTPLSWLNSTTFFLPTMKPSSISQGTHSNLTRVLLSDSHASGLPESYDEVIIDHKPIGAQTMHEASEILHYLSISITSLFMFCVILKVLCLGRRFFRDTNEYLDAGIIVASFASDILYVRYVSETAAAMVVLLLWRIIRIINALMMYKQQQYELRISMQKRARRSMGRKLEIIRTEKEMQDKHILALEELLREMGTTREAISRCKPRYKKCTKEQTSNALKSIAALTTGVMGGLVGAPHSMQGVLSRYSGTTGMNTPTASQKSLQQFNRTGSTTNLLAKRPSRVKSGPMELDSVSDETGSPTTPWLKSVSGGTLNRLDHRPQVHSPPPNLIRHKTHLFHSSPRSLFQDLTLRGCLTRGISVDSEYASVQIGRNFPNSHTSDKLANETLCDKKNDHPTSTVVNVHAVHADSAKPPEEKPSKKHHEDCGKKTKDTDVNIQDLFYPRRLWYLQRFRLNRSRNASVRSKLWKVFKPNSFEDSSAKSPSPAYSSHDMKLFTSGYLAQVEPTTDSSVSSQPTYPTSIHPGEIKSRELNVLEEKHNSKLCDTRLAIDIHQVPFRLAVSNQASEGPTTTRKMASRSVRHPSATAALDSLTHFGSNPILVVEPATLNPAETDIRSCAPTSYGNLRDLFARTTTVDDDSTNELPKQNVSFTWTLLFE</sequence>
<dbReference type="Proteomes" id="UP000728185">
    <property type="component" value="Unassembled WGS sequence"/>
</dbReference>
<feature type="transmembrane region" description="Helical" evidence="14">
    <location>
        <begin position="366"/>
        <end position="388"/>
    </location>
</feature>
<keyword evidence="4" id="KW-1003">Cell membrane</keyword>
<evidence type="ECO:0000256" key="3">
    <source>
        <dbReference type="ARBA" id="ARBA00022448"/>
    </source>
</evidence>
<evidence type="ECO:0000256" key="10">
    <source>
        <dbReference type="ARBA" id="ARBA00023136"/>
    </source>
</evidence>
<dbReference type="InterPro" id="IPR031846">
    <property type="entry name" value="Hvcn1"/>
</dbReference>
<feature type="region of interest" description="Disordered" evidence="13">
    <location>
        <begin position="580"/>
        <end position="603"/>
    </location>
</feature>
<evidence type="ECO:0000256" key="12">
    <source>
        <dbReference type="ARBA" id="ARBA00031989"/>
    </source>
</evidence>
<gene>
    <name evidence="16" type="ORF">FBUS_00484</name>
</gene>
<keyword evidence="7 14" id="KW-1133">Transmembrane helix</keyword>
<evidence type="ECO:0000256" key="7">
    <source>
        <dbReference type="ARBA" id="ARBA00022989"/>
    </source>
</evidence>
<proteinExistence type="predicted"/>
<protein>
    <recommendedName>
        <fullName evidence="2">Voltage-gated hydrogen channel 1</fullName>
    </recommendedName>
    <alternativeName>
        <fullName evidence="12">Hydrogen voltage-gated channel 1</fullName>
    </alternativeName>
</protein>
<dbReference type="PANTHER" id="PTHR46480">
    <property type="entry name" value="F20B24.22"/>
    <property type="match status" value="1"/>
</dbReference>
<comment type="subcellular location">
    <subcellularLocation>
        <location evidence="1">Cell membrane</location>
        <topology evidence="1">Multi-pass membrane protein</topology>
    </subcellularLocation>
</comment>
<keyword evidence="11" id="KW-0407">Ion channel</keyword>
<keyword evidence="10 14" id="KW-0472">Membrane</keyword>
<keyword evidence="9" id="KW-0406">Ion transport</keyword>
<evidence type="ECO:0000256" key="5">
    <source>
        <dbReference type="ARBA" id="ARBA00022692"/>
    </source>
</evidence>
<feature type="domain" description="Ion transport" evidence="15">
    <location>
        <begin position="362"/>
        <end position="444"/>
    </location>
</feature>
<evidence type="ECO:0000313" key="16">
    <source>
        <dbReference type="EMBL" id="KAA0198764.1"/>
    </source>
</evidence>
<feature type="compositionally biased region" description="Polar residues" evidence="13">
    <location>
        <begin position="594"/>
        <end position="603"/>
    </location>
</feature>
<organism evidence="16 17">
    <name type="scientific">Fasciolopsis buskii</name>
    <dbReference type="NCBI Taxonomy" id="27845"/>
    <lineage>
        <taxon>Eukaryota</taxon>
        <taxon>Metazoa</taxon>
        <taxon>Spiralia</taxon>
        <taxon>Lophotrochozoa</taxon>
        <taxon>Platyhelminthes</taxon>
        <taxon>Trematoda</taxon>
        <taxon>Digenea</taxon>
        <taxon>Plagiorchiida</taxon>
        <taxon>Echinostomata</taxon>
        <taxon>Echinostomatoidea</taxon>
        <taxon>Fasciolidae</taxon>
        <taxon>Fasciolopsis</taxon>
    </lineage>
</organism>
<evidence type="ECO:0000313" key="17">
    <source>
        <dbReference type="Proteomes" id="UP000728185"/>
    </source>
</evidence>
<evidence type="ECO:0000256" key="6">
    <source>
        <dbReference type="ARBA" id="ARBA00022882"/>
    </source>
</evidence>
<evidence type="ECO:0000256" key="14">
    <source>
        <dbReference type="SAM" id="Phobius"/>
    </source>
</evidence>
<dbReference type="GO" id="GO:0005886">
    <property type="term" value="C:plasma membrane"/>
    <property type="evidence" value="ECO:0007669"/>
    <property type="project" value="UniProtKB-SubCell"/>
</dbReference>
<reference evidence="16" key="1">
    <citation type="submission" date="2019-05" db="EMBL/GenBank/DDBJ databases">
        <title>Annotation for the trematode Fasciolopsis buski.</title>
        <authorList>
            <person name="Choi Y.-J."/>
        </authorList>
    </citation>
    <scope>NUCLEOTIDE SEQUENCE</scope>
    <source>
        <strain evidence="16">HT</strain>
        <tissue evidence="16">Whole worm</tissue>
    </source>
</reference>
<evidence type="ECO:0000256" key="2">
    <source>
        <dbReference type="ARBA" id="ARBA00015897"/>
    </source>
</evidence>
<dbReference type="GO" id="GO:0034702">
    <property type="term" value="C:monoatomic ion channel complex"/>
    <property type="evidence" value="ECO:0007669"/>
    <property type="project" value="UniProtKB-KW"/>
</dbReference>
<keyword evidence="6" id="KW-0851">Voltage-gated channel</keyword>
<feature type="transmembrane region" description="Helical" evidence="14">
    <location>
        <begin position="425"/>
        <end position="445"/>
    </location>
</feature>
<dbReference type="OrthoDB" id="427456at2759"/>